<dbReference type="RefSeq" id="WP_138565318.1">
    <property type="nucleotide sequence ID" value="NZ_CP040602.1"/>
</dbReference>
<keyword evidence="3 8" id="KW-0132">Cell division</keyword>
<comment type="subcellular location">
    <subcellularLocation>
        <location evidence="8">Cell inner membrane</location>
        <topology evidence="8">Single-pass type II membrane protein</topology>
    </subcellularLocation>
    <subcellularLocation>
        <location evidence="1">Cell membrane</location>
        <topology evidence="1">Single-pass type II membrane protein</topology>
    </subcellularLocation>
    <text evidence="8">Localizes to the division septum where it forms a ring structure.</text>
</comment>
<name>A0A4P9K6E4_9GAMM</name>
<organism evidence="10 11">
    <name type="scientific">Thiomicrorhabdus sediminis</name>
    <dbReference type="NCBI Taxonomy" id="2580412"/>
    <lineage>
        <taxon>Bacteria</taxon>
        <taxon>Pseudomonadati</taxon>
        <taxon>Pseudomonadota</taxon>
        <taxon>Gammaproteobacteria</taxon>
        <taxon>Thiotrichales</taxon>
        <taxon>Piscirickettsiaceae</taxon>
        <taxon>Thiomicrorhabdus</taxon>
    </lineage>
</organism>
<evidence type="ECO:0000256" key="6">
    <source>
        <dbReference type="ARBA" id="ARBA00023136"/>
    </source>
</evidence>
<evidence type="ECO:0000256" key="3">
    <source>
        <dbReference type="ARBA" id="ARBA00022618"/>
    </source>
</evidence>
<keyword evidence="8" id="KW-0997">Cell inner membrane</keyword>
<keyword evidence="6 8" id="KW-0472">Membrane</keyword>
<comment type="function">
    <text evidence="8">Essential cell division protein. May link together the upstream cell division proteins, which are predominantly cytoplasmic, with the downstream cell division proteins, which are predominantly periplasmic.</text>
</comment>
<accession>A0A4P9K6E4</accession>
<comment type="subunit">
    <text evidence="8">Part of a complex composed of FtsB, FtsL and FtsQ.</text>
</comment>
<dbReference type="Pfam" id="PF04999">
    <property type="entry name" value="FtsL"/>
    <property type="match status" value="1"/>
</dbReference>
<dbReference type="Proteomes" id="UP000304864">
    <property type="component" value="Chromosome"/>
</dbReference>
<evidence type="ECO:0000256" key="2">
    <source>
        <dbReference type="ARBA" id="ARBA00022475"/>
    </source>
</evidence>
<dbReference type="EMBL" id="CP040602">
    <property type="protein sequence ID" value="QCU90644.1"/>
    <property type="molecule type" value="Genomic_DNA"/>
</dbReference>
<keyword evidence="5 8" id="KW-1133">Transmembrane helix</keyword>
<evidence type="ECO:0000256" key="4">
    <source>
        <dbReference type="ARBA" id="ARBA00022692"/>
    </source>
</evidence>
<dbReference type="AlphaFoldDB" id="A0A4P9K6E4"/>
<dbReference type="GO" id="GO:0005886">
    <property type="term" value="C:plasma membrane"/>
    <property type="evidence" value="ECO:0007669"/>
    <property type="project" value="UniProtKB-SubCell"/>
</dbReference>
<evidence type="ECO:0000313" key="11">
    <source>
        <dbReference type="Proteomes" id="UP000304864"/>
    </source>
</evidence>
<gene>
    <name evidence="8 10" type="primary">ftsL</name>
    <name evidence="10" type="ORF">FE785_08355</name>
</gene>
<keyword evidence="4 8" id="KW-0812">Transmembrane</keyword>
<protein>
    <recommendedName>
        <fullName evidence="8 9">Cell division protein FtsL</fullName>
    </recommendedName>
</protein>
<dbReference type="OrthoDB" id="5616051at2"/>
<proteinExistence type="inferred from homology"/>
<dbReference type="InterPro" id="IPR011922">
    <property type="entry name" value="Cell_div_FtsL"/>
</dbReference>
<reference evidence="10 11" key="1">
    <citation type="submission" date="2019-05" db="EMBL/GenBank/DDBJ databases">
        <title>Thiomicrorhabdus sediminis sp. nov, a novel sulfur-oxidizing bacterium isolated from coastal sediment.</title>
        <authorList>
            <person name="Liu X."/>
        </authorList>
    </citation>
    <scope>NUCLEOTIDE SEQUENCE [LARGE SCALE GENOMIC DNA]</scope>
    <source>
        <strain evidence="10 11">G1</strain>
    </source>
</reference>
<comment type="similarity">
    <text evidence="8">Belongs to the FtsL family.</text>
</comment>
<dbReference type="GO" id="GO:0043093">
    <property type="term" value="P:FtsZ-dependent cytokinesis"/>
    <property type="evidence" value="ECO:0007669"/>
    <property type="project" value="UniProtKB-UniRule"/>
</dbReference>
<dbReference type="GO" id="GO:0032153">
    <property type="term" value="C:cell division site"/>
    <property type="evidence" value="ECO:0007669"/>
    <property type="project" value="UniProtKB-UniRule"/>
</dbReference>
<evidence type="ECO:0000256" key="5">
    <source>
        <dbReference type="ARBA" id="ARBA00022989"/>
    </source>
</evidence>
<evidence type="ECO:0000256" key="9">
    <source>
        <dbReference type="NCBIfam" id="TIGR02209"/>
    </source>
</evidence>
<keyword evidence="11" id="KW-1185">Reference proteome</keyword>
<dbReference type="NCBIfam" id="TIGR02209">
    <property type="entry name" value="ftsL_broad"/>
    <property type="match status" value="1"/>
</dbReference>
<dbReference type="KEGG" id="thig:FE785_08355"/>
<feature type="transmembrane region" description="Helical" evidence="8">
    <location>
        <begin position="16"/>
        <end position="36"/>
    </location>
</feature>
<evidence type="ECO:0000256" key="7">
    <source>
        <dbReference type="ARBA" id="ARBA00023306"/>
    </source>
</evidence>
<evidence type="ECO:0000313" key="10">
    <source>
        <dbReference type="EMBL" id="QCU90644.1"/>
    </source>
</evidence>
<keyword evidence="7 8" id="KW-0131">Cell cycle</keyword>
<sequence>MQNTSPEPTHLKAFKWRGFFLLLLLFICLVTLLAIVKTQHEIRSVESTYYQTLQHALEAREEWGRLMLEKQHLTSPARVEQQAKQLNMTLDKTHYQYIYIQPDAEPLTETGNAEN</sequence>
<evidence type="ECO:0000256" key="1">
    <source>
        <dbReference type="ARBA" id="ARBA00004401"/>
    </source>
</evidence>
<dbReference type="HAMAP" id="MF_00910">
    <property type="entry name" value="FtsL"/>
    <property type="match status" value="1"/>
</dbReference>
<evidence type="ECO:0000256" key="8">
    <source>
        <dbReference type="HAMAP-Rule" id="MF_00910"/>
    </source>
</evidence>
<keyword evidence="2 8" id="KW-1003">Cell membrane</keyword>